<evidence type="ECO:0000313" key="7">
    <source>
        <dbReference type="EMBL" id="QMW03973.1"/>
    </source>
</evidence>
<evidence type="ECO:0000256" key="1">
    <source>
        <dbReference type="ARBA" id="ARBA00004651"/>
    </source>
</evidence>
<dbReference type="InterPro" id="IPR050833">
    <property type="entry name" value="Poly_Biosynth_Transport"/>
</dbReference>
<feature type="transmembrane region" description="Helical" evidence="6">
    <location>
        <begin position="12"/>
        <end position="35"/>
    </location>
</feature>
<organism evidence="7 8">
    <name type="scientific">Spirosoma foliorum</name>
    <dbReference type="NCBI Taxonomy" id="2710596"/>
    <lineage>
        <taxon>Bacteria</taxon>
        <taxon>Pseudomonadati</taxon>
        <taxon>Bacteroidota</taxon>
        <taxon>Cytophagia</taxon>
        <taxon>Cytophagales</taxon>
        <taxon>Cytophagaceae</taxon>
        <taxon>Spirosoma</taxon>
    </lineage>
</organism>
<feature type="transmembrane region" description="Helical" evidence="6">
    <location>
        <begin position="308"/>
        <end position="332"/>
    </location>
</feature>
<reference evidence="7 8" key="1">
    <citation type="submission" date="2020-07" db="EMBL/GenBank/DDBJ databases">
        <title>Spirosoma foliorum sp. nov., isolated from the leaves on the Nejang mountain Korea, Republic of.</title>
        <authorList>
            <person name="Ho H."/>
            <person name="Lee Y.-J."/>
            <person name="Nurcahyanto D.-A."/>
            <person name="Kim S.-G."/>
        </authorList>
    </citation>
    <scope>NUCLEOTIDE SEQUENCE [LARGE SCALE GENOMIC DNA]</scope>
    <source>
        <strain evidence="7 8">PL0136</strain>
    </source>
</reference>
<dbReference type="Proteomes" id="UP000515369">
    <property type="component" value="Chromosome"/>
</dbReference>
<feature type="transmembrane region" description="Helical" evidence="6">
    <location>
        <begin position="467"/>
        <end position="485"/>
    </location>
</feature>
<dbReference type="KEGG" id="sfol:H3H32_03170"/>
<keyword evidence="2" id="KW-1003">Cell membrane</keyword>
<keyword evidence="4 6" id="KW-1133">Transmembrane helix</keyword>
<evidence type="ECO:0000256" key="3">
    <source>
        <dbReference type="ARBA" id="ARBA00022692"/>
    </source>
</evidence>
<gene>
    <name evidence="7" type="ORF">H3H32_03170</name>
</gene>
<dbReference type="EMBL" id="CP059732">
    <property type="protein sequence ID" value="QMW03973.1"/>
    <property type="molecule type" value="Genomic_DNA"/>
</dbReference>
<accession>A0A7G5GYN1</accession>
<dbReference type="GO" id="GO:0005886">
    <property type="term" value="C:plasma membrane"/>
    <property type="evidence" value="ECO:0007669"/>
    <property type="project" value="UniProtKB-SubCell"/>
</dbReference>
<keyword evidence="5 6" id="KW-0472">Membrane</keyword>
<feature type="transmembrane region" description="Helical" evidence="6">
    <location>
        <begin position="344"/>
        <end position="364"/>
    </location>
</feature>
<sequence length="505" mass="55937">MSTVSRVVSGSLASWATIGINLLSQLFIVPVYLTYWDVKLYGIWIAIQGLFSILTIIEKSHIGFLGYEFLRIVNNSRNDLGVSILSGVCYGVIIGALQLAATLLIVYSGFLSYCLGFTILNDKVVMQQAGTLLILLMISSFIYVSVGGILIRALSALDYYPRMAWWGVFYSFYNLLIPAIVVSQGGSLITIGIAILIFTIGFALFAFVDMINLLKKEKISFKSISWLIGFKNVKKSFAIAGRDFLDSFRQQSLRVILAPLTGSASLVAFFTMRTGANVALQGLNTVVYPLVPELSKFLHQRDQARIEAAFGTIWLVVIGLLAPGVVMLQALIEPFFVTWTRHQINFDPLLFSFLSISVLIYAISQPATAIVITNNLLKTQVIIATMIAIVILTGIWLLVPKIGIIGAAISLLLGEISSAIYYRIAAKKWLTTHSLSWPNKALLSVLFSALFAAISMLIIIQVPLMKWFVVFAFILLSVVNFYYYWKLLPDFITARANKVSRLLTI</sequence>
<evidence type="ECO:0000256" key="2">
    <source>
        <dbReference type="ARBA" id="ARBA00022475"/>
    </source>
</evidence>
<dbReference type="AlphaFoldDB" id="A0A7G5GYN1"/>
<evidence type="ECO:0000256" key="5">
    <source>
        <dbReference type="ARBA" id="ARBA00023136"/>
    </source>
</evidence>
<evidence type="ECO:0000256" key="4">
    <source>
        <dbReference type="ARBA" id="ARBA00022989"/>
    </source>
</evidence>
<dbReference type="PANTHER" id="PTHR30250">
    <property type="entry name" value="PST FAMILY PREDICTED COLANIC ACID TRANSPORTER"/>
    <property type="match status" value="1"/>
</dbReference>
<name>A0A7G5GYN1_9BACT</name>
<feature type="transmembrane region" description="Helical" evidence="6">
    <location>
        <begin position="130"/>
        <end position="151"/>
    </location>
</feature>
<feature type="transmembrane region" description="Helical" evidence="6">
    <location>
        <begin position="80"/>
        <end position="110"/>
    </location>
</feature>
<evidence type="ECO:0000256" key="6">
    <source>
        <dbReference type="SAM" id="Phobius"/>
    </source>
</evidence>
<feature type="transmembrane region" description="Helical" evidence="6">
    <location>
        <begin position="41"/>
        <end position="59"/>
    </location>
</feature>
<keyword evidence="8" id="KW-1185">Reference proteome</keyword>
<comment type="subcellular location">
    <subcellularLocation>
        <location evidence="1">Cell membrane</location>
        <topology evidence="1">Multi-pass membrane protein</topology>
    </subcellularLocation>
</comment>
<feature type="transmembrane region" description="Helical" evidence="6">
    <location>
        <begin position="404"/>
        <end position="422"/>
    </location>
</feature>
<feature type="transmembrane region" description="Helical" evidence="6">
    <location>
        <begin position="442"/>
        <end position="461"/>
    </location>
</feature>
<feature type="transmembrane region" description="Helical" evidence="6">
    <location>
        <begin position="376"/>
        <end position="398"/>
    </location>
</feature>
<dbReference type="PANTHER" id="PTHR30250:SF11">
    <property type="entry name" value="O-ANTIGEN TRANSPORTER-RELATED"/>
    <property type="match status" value="1"/>
</dbReference>
<feature type="transmembrane region" description="Helical" evidence="6">
    <location>
        <begin position="188"/>
        <end position="208"/>
    </location>
</feature>
<evidence type="ECO:0000313" key="8">
    <source>
        <dbReference type="Proteomes" id="UP000515369"/>
    </source>
</evidence>
<protein>
    <submittedName>
        <fullName evidence="7">Polysaccharide biosynthesis C-terminal domain-containing protein</fullName>
    </submittedName>
</protein>
<feature type="transmembrane region" description="Helical" evidence="6">
    <location>
        <begin position="163"/>
        <end position="182"/>
    </location>
</feature>
<proteinExistence type="predicted"/>
<keyword evidence="3 6" id="KW-0812">Transmembrane</keyword>